<reference evidence="1 2" key="1">
    <citation type="submission" date="2023-03" db="EMBL/GenBank/DDBJ databases">
        <title>High-quality genome of Scylla paramamosain provides insights in environmental adaptation.</title>
        <authorList>
            <person name="Zhang L."/>
        </authorList>
    </citation>
    <scope>NUCLEOTIDE SEQUENCE [LARGE SCALE GENOMIC DNA]</scope>
    <source>
        <strain evidence="1">LZ_2023a</strain>
        <tissue evidence="1">Muscle</tissue>
    </source>
</reference>
<keyword evidence="2" id="KW-1185">Reference proteome</keyword>
<sequence length="169" mass="18457">MQRWREVEFLFGTLGERNDGWSTKTSTPSSCRSIGPQSVGQSAWRCWQSTPTRHAGLQPTPSPPPATIASMATKLKATPSRTSIYIVTSSLTALHKVVSPQPTTLMATPLEATPSAAYVQTKATPESPPITGNILVPSSKDLCTAKTPRYFELLLFSFITAFDYKLYAF</sequence>
<evidence type="ECO:0000313" key="2">
    <source>
        <dbReference type="Proteomes" id="UP001487740"/>
    </source>
</evidence>
<evidence type="ECO:0000313" key="1">
    <source>
        <dbReference type="EMBL" id="KAK8391178.1"/>
    </source>
</evidence>
<name>A0AAW0TVK3_SCYPA</name>
<organism evidence="1 2">
    <name type="scientific">Scylla paramamosain</name>
    <name type="common">Mud crab</name>
    <dbReference type="NCBI Taxonomy" id="85552"/>
    <lineage>
        <taxon>Eukaryota</taxon>
        <taxon>Metazoa</taxon>
        <taxon>Ecdysozoa</taxon>
        <taxon>Arthropoda</taxon>
        <taxon>Crustacea</taxon>
        <taxon>Multicrustacea</taxon>
        <taxon>Malacostraca</taxon>
        <taxon>Eumalacostraca</taxon>
        <taxon>Eucarida</taxon>
        <taxon>Decapoda</taxon>
        <taxon>Pleocyemata</taxon>
        <taxon>Brachyura</taxon>
        <taxon>Eubrachyura</taxon>
        <taxon>Portunoidea</taxon>
        <taxon>Portunidae</taxon>
        <taxon>Portuninae</taxon>
        <taxon>Scylla</taxon>
    </lineage>
</organism>
<proteinExistence type="predicted"/>
<comment type="caution">
    <text evidence="1">The sequence shown here is derived from an EMBL/GenBank/DDBJ whole genome shotgun (WGS) entry which is preliminary data.</text>
</comment>
<dbReference type="EMBL" id="JARAKH010000024">
    <property type="protein sequence ID" value="KAK8391178.1"/>
    <property type="molecule type" value="Genomic_DNA"/>
</dbReference>
<protein>
    <submittedName>
        <fullName evidence="1">Uncharacterized protein</fullName>
    </submittedName>
</protein>
<dbReference type="Proteomes" id="UP001487740">
    <property type="component" value="Unassembled WGS sequence"/>
</dbReference>
<gene>
    <name evidence="1" type="ORF">O3P69_017083</name>
</gene>
<accession>A0AAW0TVK3</accession>
<dbReference type="AlphaFoldDB" id="A0AAW0TVK3"/>